<dbReference type="OrthoDB" id="9773404at2"/>
<feature type="transmembrane region" description="Helical" evidence="5">
    <location>
        <begin position="331"/>
        <end position="353"/>
    </location>
</feature>
<dbReference type="SUPFAM" id="SSF103473">
    <property type="entry name" value="MFS general substrate transporter"/>
    <property type="match status" value="1"/>
</dbReference>
<dbReference type="InterPro" id="IPR051337">
    <property type="entry name" value="OPA_Antiporter"/>
</dbReference>
<keyword evidence="3 5" id="KW-1133">Transmembrane helix</keyword>
<feature type="transmembrane region" description="Helical" evidence="5">
    <location>
        <begin position="65"/>
        <end position="84"/>
    </location>
</feature>
<dbReference type="CDD" id="cd06174">
    <property type="entry name" value="MFS"/>
    <property type="match status" value="1"/>
</dbReference>
<dbReference type="KEGG" id="care:LT85_1435"/>
<dbReference type="GO" id="GO:0035435">
    <property type="term" value="P:phosphate ion transmembrane transport"/>
    <property type="evidence" value="ECO:0007669"/>
    <property type="project" value="TreeGrafter"/>
</dbReference>
<dbReference type="GO" id="GO:0061513">
    <property type="term" value="F:glucose 6-phosphate:phosphate antiporter activity"/>
    <property type="evidence" value="ECO:0007669"/>
    <property type="project" value="TreeGrafter"/>
</dbReference>
<evidence type="ECO:0000256" key="3">
    <source>
        <dbReference type="ARBA" id="ARBA00022989"/>
    </source>
</evidence>
<feature type="transmembrane region" description="Helical" evidence="5">
    <location>
        <begin position="91"/>
        <end position="109"/>
    </location>
</feature>
<evidence type="ECO:0000313" key="7">
    <source>
        <dbReference type="Proteomes" id="UP000030302"/>
    </source>
</evidence>
<proteinExistence type="predicted"/>
<sequence length="433" mass="47336">MIDTLAVAPPASVASQKKQDLKRYFQFALLLLAAGIIYPMLYLRQNYELTILDAFRISKDELENSYALLGIIYVISYGPSGWLADKISARILLPFSLALVGFLGLWFASFPDKQFLPLIFAGWGIGAGLTFWAALIKSVKLLAKREEQGRFFGILDGGRGLIEALLATAALSIFAYMTHNAASSQQAMQPIVYMYSIGCLLVSMMIFIFLDKRDDAETSSLGSEVKIGLIAGLRILLRIPQLWLMAFIIFTGYQLFWVTYSFSSFLRQGHGMDAVAAGTITVIKLWMRPIGGIGGGFLGNKYSNEGVLAGAMLLAAAGLVGLMILPQYINTYVLLVFVLLVGTMSYTVRGLYWALLDKCQVPARVIGLAIGLVSMIGYLPDVFLPEINSALLGMYPGMAGFKVYYGYIALCGLLGAAGVFYFKKSIKKEKASS</sequence>
<dbReference type="GO" id="GO:0012505">
    <property type="term" value="C:endomembrane system"/>
    <property type="evidence" value="ECO:0007669"/>
    <property type="project" value="UniProtKB-SubCell"/>
</dbReference>
<feature type="transmembrane region" description="Helical" evidence="5">
    <location>
        <begin position="191"/>
        <end position="210"/>
    </location>
</feature>
<comment type="subcellular location">
    <subcellularLocation>
        <location evidence="1">Endomembrane system</location>
        <topology evidence="1">Multi-pass membrane protein</topology>
    </subcellularLocation>
</comment>
<evidence type="ECO:0000256" key="1">
    <source>
        <dbReference type="ARBA" id="ARBA00004127"/>
    </source>
</evidence>
<dbReference type="HOGENOM" id="CLU_043790_0_0_4"/>
<feature type="transmembrane region" description="Helical" evidence="5">
    <location>
        <begin position="365"/>
        <end position="384"/>
    </location>
</feature>
<dbReference type="InterPro" id="IPR011701">
    <property type="entry name" value="MFS"/>
</dbReference>
<keyword evidence="2 5" id="KW-0812">Transmembrane</keyword>
<organism evidence="6 7">
    <name type="scientific">Collimonas arenae</name>
    <dbReference type="NCBI Taxonomy" id="279058"/>
    <lineage>
        <taxon>Bacteria</taxon>
        <taxon>Pseudomonadati</taxon>
        <taxon>Pseudomonadota</taxon>
        <taxon>Betaproteobacteria</taxon>
        <taxon>Burkholderiales</taxon>
        <taxon>Oxalobacteraceae</taxon>
        <taxon>Collimonas</taxon>
    </lineage>
</organism>
<reference evidence="7" key="1">
    <citation type="journal article" date="2014" name="Soil Biol. Biochem.">
        <title>Structure and function of bacterial communities in ageing soils: Insights from the Mendocino ecological staircase.</title>
        <authorList>
            <person name="Uroz S."/>
            <person name="Tech J.J."/>
            <person name="Sawaya N.A."/>
            <person name="Frey-Klett P."/>
            <person name="Leveau J.H.J."/>
        </authorList>
    </citation>
    <scope>NUCLEOTIDE SEQUENCE [LARGE SCALE GENOMIC DNA]</scope>
    <source>
        <strain evidence="7">Cal35</strain>
    </source>
</reference>
<evidence type="ECO:0000256" key="2">
    <source>
        <dbReference type="ARBA" id="ARBA00022692"/>
    </source>
</evidence>
<keyword evidence="4 5" id="KW-0472">Membrane</keyword>
<dbReference type="EMBL" id="CP009962">
    <property type="protein sequence ID" value="AIY40593.1"/>
    <property type="molecule type" value="Genomic_DNA"/>
</dbReference>
<feature type="transmembrane region" description="Helical" evidence="5">
    <location>
        <begin position="24"/>
        <end position="45"/>
    </location>
</feature>
<keyword evidence="7" id="KW-1185">Reference proteome</keyword>
<dbReference type="AlphaFoldDB" id="A0A0A1F787"/>
<name>A0A0A1F787_9BURK</name>
<accession>A0A0A1F787</accession>
<dbReference type="STRING" id="279058.LT85_1435"/>
<dbReference type="RefSeq" id="WP_038487021.1">
    <property type="nucleotide sequence ID" value="NZ_CP009962.1"/>
</dbReference>
<protein>
    <submittedName>
        <fullName evidence="6">Transporter</fullName>
    </submittedName>
</protein>
<gene>
    <name evidence="6" type="ORF">LT85_1435</name>
</gene>
<feature type="transmembrane region" description="Helical" evidence="5">
    <location>
        <begin position="160"/>
        <end position="179"/>
    </location>
</feature>
<dbReference type="Pfam" id="PF07690">
    <property type="entry name" value="MFS_1"/>
    <property type="match status" value="1"/>
</dbReference>
<feature type="transmembrane region" description="Helical" evidence="5">
    <location>
        <begin position="307"/>
        <end position="325"/>
    </location>
</feature>
<evidence type="ECO:0000256" key="4">
    <source>
        <dbReference type="ARBA" id="ARBA00023136"/>
    </source>
</evidence>
<dbReference type="GO" id="GO:0016020">
    <property type="term" value="C:membrane"/>
    <property type="evidence" value="ECO:0007669"/>
    <property type="project" value="UniProtKB-ARBA"/>
</dbReference>
<dbReference type="Gene3D" id="1.20.1250.20">
    <property type="entry name" value="MFS general substrate transporter like domains"/>
    <property type="match status" value="2"/>
</dbReference>
<feature type="transmembrane region" description="Helical" evidence="5">
    <location>
        <begin position="115"/>
        <end position="139"/>
    </location>
</feature>
<dbReference type="InterPro" id="IPR036259">
    <property type="entry name" value="MFS_trans_sf"/>
</dbReference>
<evidence type="ECO:0000313" key="6">
    <source>
        <dbReference type="EMBL" id="AIY40593.1"/>
    </source>
</evidence>
<evidence type="ECO:0000256" key="5">
    <source>
        <dbReference type="SAM" id="Phobius"/>
    </source>
</evidence>
<dbReference type="Proteomes" id="UP000030302">
    <property type="component" value="Chromosome"/>
</dbReference>
<dbReference type="PANTHER" id="PTHR43826">
    <property type="entry name" value="GLUCOSE-6-PHOSPHATE EXCHANGER SLC37A4"/>
    <property type="match status" value="1"/>
</dbReference>
<feature type="transmembrane region" description="Helical" evidence="5">
    <location>
        <begin position="242"/>
        <end position="263"/>
    </location>
</feature>
<feature type="transmembrane region" description="Helical" evidence="5">
    <location>
        <begin position="404"/>
        <end position="422"/>
    </location>
</feature>
<dbReference type="PANTHER" id="PTHR43826:SF3">
    <property type="entry name" value="GLUCOSE-6-PHOSPHATE EXCHANGER SLC37A4"/>
    <property type="match status" value="1"/>
</dbReference>